<reference evidence="2" key="1">
    <citation type="submission" date="2021-01" db="EMBL/GenBank/DDBJ databases">
        <title>Whole genome shotgun sequence of Actinocatenispora rupis NBRC 107355.</title>
        <authorList>
            <person name="Komaki H."/>
            <person name="Tamura T."/>
        </authorList>
    </citation>
    <scope>NUCLEOTIDE SEQUENCE</scope>
    <source>
        <strain evidence="2">NBRC 107355</strain>
    </source>
</reference>
<dbReference type="Gene3D" id="3.40.50.300">
    <property type="entry name" value="P-loop containing nucleotide triphosphate hydrolases"/>
    <property type="match status" value="1"/>
</dbReference>
<dbReference type="RefSeq" id="WP_275408628.1">
    <property type="nucleotide sequence ID" value="NZ_BAAAZM010000005.1"/>
</dbReference>
<organism evidence="2 3">
    <name type="scientific">Actinocatenispora rupis</name>
    <dbReference type="NCBI Taxonomy" id="519421"/>
    <lineage>
        <taxon>Bacteria</taxon>
        <taxon>Bacillati</taxon>
        <taxon>Actinomycetota</taxon>
        <taxon>Actinomycetes</taxon>
        <taxon>Micromonosporales</taxon>
        <taxon>Micromonosporaceae</taxon>
        <taxon>Actinocatenispora</taxon>
    </lineage>
</organism>
<evidence type="ECO:0008006" key="4">
    <source>
        <dbReference type="Google" id="ProtNLM"/>
    </source>
</evidence>
<sequence length="447" mass="46710">MLPEPTRRPGPTPPPNADPDPDPEALLRPRPTLVRMSEVVPERINWLWPGYLAAGKLHVVDGDPGTGKSTMTTDLAARITTGKPWPDGQPGANPAGVVLLSAEDDPADTIRPRLDAAGADPARVAALTSVKEWDRQDAAWVDRLVTLPGDTDMVRQAIDQVRAALLVVDPLMAYLGEKVNEYQDKDVRRALTPLIKAAEAAGCAVVLVRHFTKGGGPSPIYRGGGSIGIIGAARIGYAVAKDPQDETRVIVAPTKANIAVLPPSLAYRLVDAPDHGCARIEWEGQVDYSAADLLREPAENDAGPVRTKAADWLAGYLQEQGGQAPAADVQAAAEEAGLAWRTVHRARKAVGVTTERSGFAGGSVWSLSANDAPPALPRGTNGTNGKTAGHGVGATGTNGGTNGGTNDAPLLLDLPGIGPCAGCGNPTRQDPDRTALCERCHEGRPAL</sequence>
<evidence type="ECO:0000256" key="1">
    <source>
        <dbReference type="SAM" id="MobiDB-lite"/>
    </source>
</evidence>
<feature type="compositionally biased region" description="Pro residues" evidence="1">
    <location>
        <begin position="8"/>
        <end position="18"/>
    </location>
</feature>
<dbReference type="InterPro" id="IPR027417">
    <property type="entry name" value="P-loop_NTPase"/>
</dbReference>
<dbReference type="AlphaFoldDB" id="A0A8J3NCF1"/>
<dbReference type="PRINTS" id="PR01874">
    <property type="entry name" value="DNAREPAIRADA"/>
</dbReference>
<proteinExistence type="predicted"/>
<feature type="region of interest" description="Disordered" evidence="1">
    <location>
        <begin position="1"/>
        <end position="30"/>
    </location>
</feature>
<dbReference type="Proteomes" id="UP000612808">
    <property type="component" value="Unassembled WGS sequence"/>
</dbReference>
<name>A0A8J3NCF1_9ACTN</name>
<feature type="region of interest" description="Disordered" evidence="1">
    <location>
        <begin position="374"/>
        <end position="408"/>
    </location>
</feature>
<keyword evidence="3" id="KW-1185">Reference proteome</keyword>
<dbReference type="Pfam" id="PF13481">
    <property type="entry name" value="AAA_25"/>
    <property type="match status" value="1"/>
</dbReference>
<evidence type="ECO:0000313" key="3">
    <source>
        <dbReference type="Proteomes" id="UP000612808"/>
    </source>
</evidence>
<comment type="caution">
    <text evidence="2">The sequence shown here is derived from an EMBL/GenBank/DDBJ whole genome shotgun (WGS) entry which is preliminary data.</text>
</comment>
<gene>
    <name evidence="2" type="ORF">Aru02nite_27140</name>
</gene>
<dbReference type="SUPFAM" id="SSF52540">
    <property type="entry name" value="P-loop containing nucleoside triphosphate hydrolases"/>
    <property type="match status" value="1"/>
</dbReference>
<feature type="compositionally biased region" description="Gly residues" evidence="1">
    <location>
        <begin position="388"/>
        <end position="403"/>
    </location>
</feature>
<accession>A0A8J3NCF1</accession>
<evidence type="ECO:0000313" key="2">
    <source>
        <dbReference type="EMBL" id="GID11825.1"/>
    </source>
</evidence>
<protein>
    <recommendedName>
        <fullName evidence="4">AAA domain-containing protein</fullName>
    </recommendedName>
</protein>
<dbReference type="EMBL" id="BOMB01000015">
    <property type="protein sequence ID" value="GID11825.1"/>
    <property type="molecule type" value="Genomic_DNA"/>
</dbReference>